<evidence type="ECO:0000256" key="6">
    <source>
        <dbReference type="SAM" id="Phobius"/>
    </source>
</evidence>
<comment type="subcellular location">
    <subcellularLocation>
        <location evidence="1">Cell membrane</location>
        <topology evidence="1">Multi-pass membrane protein</topology>
    </subcellularLocation>
</comment>
<gene>
    <name evidence="8" type="ORF">SZ63_11535</name>
</gene>
<evidence type="ECO:0000256" key="3">
    <source>
        <dbReference type="ARBA" id="ARBA00022692"/>
    </source>
</evidence>
<keyword evidence="9" id="KW-1185">Reference proteome</keyword>
<evidence type="ECO:0000256" key="4">
    <source>
        <dbReference type="ARBA" id="ARBA00022989"/>
    </source>
</evidence>
<evidence type="ECO:0000259" key="7">
    <source>
        <dbReference type="PROSITE" id="PS50156"/>
    </source>
</evidence>
<keyword evidence="3 6" id="KW-0812">Transmembrane</keyword>
<dbReference type="GO" id="GO:0005886">
    <property type="term" value="C:plasma membrane"/>
    <property type="evidence" value="ECO:0007669"/>
    <property type="project" value="UniProtKB-SubCell"/>
</dbReference>
<dbReference type="InterPro" id="IPR000731">
    <property type="entry name" value="SSD"/>
</dbReference>
<feature type="transmembrane region" description="Helical" evidence="6">
    <location>
        <begin position="294"/>
        <end position="322"/>
    </location>
</feature>
<protein>
    <recommendedName>
        <fullName evidence="7">SSD domain-containing protein</fullName>
    </recommendedName>
</protein>
<proteinExistence type="predicted"/>
<reference evidence="8 9" key="1">
    <citation type="journal article" date="2015" name="Int. J. Syst. Evol. Microbiol.">
        <title>Methanoculleus sediminis sp. nov., a methanogen from sediments near a submarine mud volcano.</title>
        <authorList>
            <person name="Chen S.C."/>
            <person name="Chen M.F."/>
            <person name="Lai M.C."/>
            <person name="Weng C.Y."/>
            <person name="Wu S.Y."/>
            <person name="Lin S."/>
            <person name="Yang T.F."/>
            <person name="Chen P.C."/>
        </authorList>
    </citation>
    <scope>NUCLEOTIDE SEQUENCE [LARGE SCALE GENOMIC DNA]</scope>
    <source>
        <strain evidence="8 9">S3Fa</strain>
    </source>
</reference>
<evidence type="ECO:0000256" key="2">
    <source>
        <dbReference type="ARBA" id="ARBA00022475"/>
    </source>
</evidence>
<keyword evidence="2" id="KW-1003">Cell membrane</keyword>
<dbReference type="Pfam" id="PF03176">
    <property type="entry name" value="MMPL"/>
    <property type="match status" value="2"/>
</dbReference>
<feature type="transmembrane region" description="Helical" evidence="6">
    <location>
        <begin position="675"/>
        <end position="698"/>
    </location>
</feature>
<keyword evidence="4 6" id="KW-1133">Transmembrane helix</keyword>
<feature type="transmembrane region" description="Helical" evidence="6">
    <location>
        <begin position="230"/>
        <end position="250"/>
    </location>
</feature>
<feature type="transmembrane region" description="Helical" evidence="6">
    <location>
        <begin position="710"/>
        <end position="734"/>
    </location>
</feature>
<feature type="transmembrane region" description="Helical" evidence="6">
    <location>
        <begin position="256"/>
        <end position="274"/>
    </location>
</feature>
<dbReference type="SUPFAM" id="SSF82866">
    <property type="entry name" value="Multidrug efflux transporter AcrB transmembrane domain"/>
    <property type="match status" value="2"/>
</dbReference>
<dbReference type="RefSeq" id="WP_048185552.1">
    <property type="nucleotide sequence ID" value="NZ_JXOJ01000008.1"/>
</dbReference>
<sequence>MKAASSYLDRFIAARPYLVAGLLISLLIFSAYGASSIRMETGIETFIDTDSSEGILLDGYTREFGTDLVFLVVESENVRDPALLRYVDSLGADIADERYVAGIRSFPAAIRSVNNGRIPGTEAEVVETISRLPQEARARYVPSGTMTLLFVTLEPDLSDDAKDRVLDTLGTIVSISSPPPGVSVSISGDPVFDKEMQEAMRKEMGMLIGIALALMVAAIGLLFNHVRHRFLPVGIILCGVFLTFGTLGFFNLRVTSPVIGAFPVIIGLGIDYGVQLHSRFHEEIRDRSLHDAIVATLSHAGPILIAMCTTALGFLALLSAPIPMIRDFGTACLIGVVSCFLLAVIIVPAFFVIFGYGKRAEGGPDPEEAPETGALAGYSRFLGDLAVRVARHPVPVILLFGLVAVAGIQYDGAIGINVDQQSFVPETMPARVSFEKVERTIGGTSTVPVMIRGGDILDPEVLEWIDAFGTYEAEHRGEITAHASIATLIREYNGGSMPASATEIKTVVARIPAEVRDAYLSGNTGAVIEFATVDMEMDAVSALIDRLRSDIVWLEPPAGLDVQPTGRSTVYGDLYDGIIHSKNRMTVLGLLLIAAFMIVVYRRFDSLAPLLPVVMVIGWNDLIMYALDIAYTPLTACLGSMTIGLAMEYTVLILERCREEMERGLELYEAIREGVTRIGIPITISGLTTIFGFSSMLASSFSLVAGFGQTTVITIFFSLVGGIIVMPAVVALVLRRAPEPSGHRSGTAAET</sequence>
<feature type="transmembrane region" description="Helical" evidence="6">
    <location>
        <begin position="328"/>
        <end position="354"/>
    </location>
</feature>
<feature type="transmembrane region" description="Helical" evidence="6">
    <location>
        <begin position="585"/>
        <end position="604"/>
    </location>
</feature>
<dbReference type="PATRIC" id="fig|1550566.3.peg.2520"/>
<evidence type="ECO:0000313" key="9">
    <source>
        <dbReference type="Proteomes" id="UP000035301"/>
    </source>
</evidence>
<dbReference type="PANTHER" id="PTHR33406:SF13">
    <property type="entry name" value="MEMBRANE PROTEIN YDFJ"/>
    <property type="match status" value="1"/>
</dbReference>
<dbReference type="EMBL" id="JXOJ01000008">
    <property type="protein sequence ID" value="KLK87225.1"/>
    <property type="molecule type" value="Genomic_DNA"/>
</dbReference>
<feature type="transmembrane region" description="Helical" evidence="6">
    <location>
        <begin position="204"/>
        <end position="223"/>
    </location>
</feature>
<dbReference type="OrthoDB" id="42357at2157"/>
<dbReference type="Gene3D" id="1.20.1640.10">
    <property type="entry name" value="Multidrug efflux transporter AcrB transmembrane domain"/>
    <property type="match status" value="2"/>
</dbReference>
<dbReference type="PANTHER" id="PTHR33406">
    <property type="entry name" value="MEMBRANE PROTEIN MJ1562-RELATED"/>
    <property type="match status" value="1"/>
</dbReference>
<organism evidence="8 9">
    <name type="scientific">Methanoculleus sediminis</name>
    <dbReference type="NCBI Taxonomy" id="1550566"/>
    <lineage>
        <taxon>Archaea</taxon>
        <taxon>Methanobacteriati</taxon>
        <taxon>Methanobacteriota</taxon>
        <taxon>Stenosarchaea group</taxon>
        <taxon>Methanomicrobia</taxon>
        <taxon>Methanomicrobiales</taxon>
        <taxon>Methanomicrobiaceae</taxon>
        <taxon>Methanoculleus</taxon>
    </lineage>
</organism>
<accession>A0A0H1QW96</accession>
<dbReference type="InterPro" id="IPR050545">
    <property type="entry name" value="Mycobact_MmpL"/>
</dbReference>
<dbReference type="PROSITE" id="PS50156">
    <property type="entry name" value="SSD"/>
    <property type="match status" value="1"/>
</dbReference>
<dbReference type="InterPro" id="IPR004869">
    <property type="entry name" value="MMPL_dom"/>
</dbReference>
<feature type="transmembrane region" description="Helical" evidence="6">
    <location>
        <begin position="629"/>
        <end position="654"/>
    </location>
</feature>
<dbReference type="Proteomes" id="UP000035301">
    <property type="component" value="Unassembled WGS sequence"/>
</dbReference>
<evidence type="ECO:0000256" key="5">
    <source>
        <dbReference type="ARBA" id="ARBA00023136"/>
    </source>
</evidence>
<name>A0A0H1QW96_9EURY</name>
<dbReference type="AlphaFoldDB" id="A0A0H1QW96"/>
<feature type="domain" description="SSD" evidence="7">
    <location>
        <begin position="641"/>
        <end position="732"/>
    </location>
</feature>
<evidence type="ECO:0000313" key="8">
    <source>
        <dbReference type="EMBL" id="KLK87225.1"/>
    </source>
</evidence>
<evidence type="ECO:0000256" key="1">
    <source>
        <dbReference type="ARBA" id="ARBA00004651"/>
    </source>
</evidence>
<dbReference type="STRING" id="1550566.SZ63_11535"/>
<comment type="caution">
    <text evidence="8">The sequence shown here is derived from an EMBL/GenBank/DDBJ whole genome shotgun (WGS) entry which is preliminary data.</text>
</comment>
<dbReference type="NCBIfam" id="TIGR00921">
    <property type="entry name" value="2A067"/>
    <property type="match status" value="1"/>
</dbReference>
<keyword evidence="5 6" id="KW-0472">Membrane</keyword>